<accession>A0A2C9UUB4</accession>
<organism evidence="1">
    <name type="scientific">Manihot esculenta</name>
    <name type="common">Cassava</name>
    <name type="synonym">Jatropha manihot</name>
    <dbReference type="NCBI Taxonomy" id="3983"/>
    <lineage>
        <taxon>Eukaryota</taxon>
        <taxon>Viridiplantae</taxon>
        <taxon>Streptophyta</taxon>
        <taxon>Embryophyta</taxon>
        <taxon>Tracheophyta</taxon>
        <taxon>Spermatophyta</taxon>
        <taxon>Magnoliopsida</taxon>
        <taxon>eudicotyledons</taxon>
        <taxon>Gunneridae</taxon>
        <taxon>Pentapetalae</taxon>
        <taxon>rosids</taxon>
        <taxon>fabids</taxon>
        <taxon>Malpighiales</taxon>
        <taxon>Euphorbiaceae</taxon>
        <taxon>Crotonoideae</taxon>
        <taxon>Manihoteae</taxon>
        <taxon>Manihot</taxon>
    </lineage>
</organism>
<gene>
    <name evidence="1" type="ORF">MANES_12G065900</name>
</gene>
<reference evidence="1" key="1">
    <citation type="submission" date="2016-02" db="EMBL/GenBank/DDBJ databases">
        <title>WGS assembly of Manihot esculenta.</title>
        <authorList>
            <person name="Bredeson J.V."/>
            <person name="Prochnik S.E."/>
            <person name="Lyons J.B."/>
            <person name="Schmutz J."/>
            <person name="Grimwood J."/>
            <person name="Vrebalov J."/>
            <person name="Bart R.S."/>
            <person name="Amuge T."/>
            <person name="Ferguson M.E."/>
            <person name="Green R."/>
            <person name="Putnam N."/>
            <person name="Stites J."/>
            <person name="Rounsley S."/>
            <person name="Rokhsar D.S."/>
        </authorList>
    </citation>
    <scope>NUCLEOTIDE SEQUENCE [LARGE SCALE GENOMIC DNA]</scope>
    <source>
        <tissue evidence="1">Leaf</tissue>
    </source>
</reference>
<dbReference type="PANTHER" id="PTHR45277:SF1">
    <property type="entry name" value="EXPRESSED PROTEIN"/>
    <property type="match status" value="1"/>
</dbReference>
<dbReference type="PANTHER" id="PTHR45277">
    <property type="entry name" value="EXPRESSED PROTEIN"/>
    <property type="match status" value="1"/>
</dbReference>
<dbReference type="InterPro" id="IPR029063">
    <property type="entry name" value="SAM-dependent_MTases_sf"/>
</dbReference>
<protein>
    <submittedName>
        <fullName evidence="1">Uncharacterized protein</fullName>
    </submittedName>
</protein>
<dbReference type="AlphaFoldDB" id="A0A2C9UUB4"/>
<dbReference type="EMBL" id="CM004398">
    <property type="protein sequence ID" value="OAY35025.1"/>
    <property type="molecule type" value="Genomic_DNA"/>
</dbReference>
<dbReference type="STRING" id="3983.A0A2C9UUB4"/>
<proteinExistence type="predicted"/>
<evidence type="ECO:0000313" key="1">
    <source>
        <dbReference type="EMBL" id="OAY35025.1"/>
    </source>
</evidence>
<name>A0A2C9UUB4_MANES</name>
<dbReference type="SUPFAM" id="SSF53335">
    <property type="entry name" value="S-adenosyl-L-methionine-dependent methyltransferases"/>
    <property type="match status" value="1"/>
</dbReference>
<sequence>MAQRMVSYVNDWSSVKLALDIGCGRGIFLNAVATQLKKTQSSGRVIENQLSSPFCSSHFDTRVADTKSAHCSCSSTPPGPVNWFSGFNFL</sequence>